<organism evidence="4 5">
    <name type="scientific">Corynebacterium stercoris</name>
    <dbReference type="NCBI Taxonomy" id="2943490"/>
    <lineage>
        <taxon>Bacteria</taxon>
        <taxon>Bacillati</taxon>
        <taxon>Actinomycetota</taxon>
        <taxon>Actinomycetes</taxon>
        <taxon>Mycobacteriales</taxon>
        <taxon>Corynebacteriaceae</taxon>
        <taxon>Corynebacterium</taxon>
    </lineage>
</organism>
<evidence type="ECO:0000313" key="5">
    <source>
        <dbReference type="Proteomes" id="UP001204000"/>
    </source>
</evidence>
<accession>A0ABT1FYE3</accession>
<keyword evidence="5" id="KW-1185">Reference proteome</keyword>
<dbReference type="InterPro" id="IPR036554">
    <property type="entry name" value="GHMP_kinase_C_sf"/>
</dbReference>
<evidence type="ECO:0000313" key="4">
    <source>
        <dbReference type="EMBL" id="MCP1386784.1"/>
    </source>
</evidence>
<dbReference type="RefSeq" id="WP_253575505.1">
    <property type="nucleotide sequence ID" value="NZ_JAMFTQ010000001.1"/>
</dbReference>
<evidence type="ECO:0000256" key="1">
    <source>
        <dbReference type="ARBA" id="ARBA00022741"/>
    </source>
</evidence>
<comment type="caution">
    <text evidence="4">The sequence shown here is derived from an EMBL/GenBank/DDBJ whole genome shotgun (WGS) entry which is preliminary data.</text>
</comment>
<dbReference type="Proteomes" id="UP001204000">
    <property type="component" value="Unassembled WGS sequence"/>
</dbReference>
<dbReference type="SUPFAM" id="SSF54211">
    <property type="entry name" value="Ribosomal protein S5 domain 2-like"/>
    <property type="match status" value="1"/>
</dbReference>
<dbReference type="Gene3D" id="3.30.230.10">
    <property type="match status" value="1"/>
</dbReference>
<dbReference type="InterPro" id="IPR014721">
    <property type="entry name" value="Ribsml_uS5_D2-typ_fold_subgr"/>
</dbReference>
<dbReference type="Gene3D" id="3.30.70.890">
    <property type="entry name" value="GHMP kinase, C-terminal domain"/>
    <property type="match status" value="1"/>
</dbReference>
<gene>
    <name evidence="4" type="ORF">M5J20_01015</name>
</gene>
<dbReference type="Pfam" id="PF10509">
    <property type="entry name" value="GalKase_gal_bdg"/>
    <property type="match status" value="1"/>
</dbReference>
<reference evidence="4" key="1">
    <citation type="submission" date="2022-05" db="EMBL/GenBank/DDBJ databases">
        <title>Corynebacterium sp. TA-R-1 sp. nov., isolated from human feces.</title>
        <authorList>
            <person name="Shamsuzzaman M."/>
            <person name="Dahal R.H."/>
        </authorList>
    </citation>
    <scope>NUCLEOTIDE SEQUENCE</scope>
    <source>
        <strain evidence="4">TA-R-1</strain>
    </source>
</reference>
<dbReference type="InterPro" id="IPR019539">
    <property type="entry name" value="GalKase_N"/>
</dbReference>
<name>A0ABT1FYE3_9CORY</name>
<protein>
    <submittedName>
        <fullName evidence="4">Galactokinase</fullName>
    </submittedName>
</protein>
<dbReference type="PRINTS" id="PR00959">
    <property type="entry name" value="MEVGALKINASE"/>
</dbReference>
<evidence type="ECO:0000256" key="2">
    <source>
        <dbReference type="ARBA" id="ARBA00022840"/>
    </source>
</evidence>
<proteinExistence type="predicted"/>
<keyword evidence="2" id="KW-0067">ATP-binding</keyword>
<sequence length="399" mass="42144">MVFYTGPHDAVVERAVEKHEALTGRAPAHVASAPGTWVLIGENVDHFGGVTILGLAGNRAAVAVSPREDDVIAIHADGPYAEPIDATGSLASLADGTIEHPLATRYVGLIQGLIQRQIISRDTAGLDVTITSDFPLGAGLGALYAADAALALALAAENPEVDEPPMRARIAEICSQAVAAHSTLALLRARHTVALRGTPDQVNVVDYADGSVTAAPHPAKLGVRIFSVATELGQPHGEQAERIAEWRGFIDEAVSNFGVSSLRELPDNVDRVVGWVEARRDTGDASAPDPATARQWVQFCETETLRSLATAKALRSRRSNELLTLLNSRSEAHDIETPDALVAQVLEGGAVAARPAAAGTSQAVIAFVPIQDADAFVERFAEEFELVEITPGEPARVER</sequence>
<dbReference type="EMBL" id="JAMFTQ010000001">
    <property type="protein sequence ID" value="MCP1386784.1"/>
    <property type="molecule type" value="Genomic_DNA"/>
</dbReference>
<evidence type="ECO:0000259" key="3">
    <source>
        <dbReference type="Pfam" id="PF10509"/>
    </source>
</evidence>
<keyword evidence="1" id="KW-0547">Nucleotide-binding</keyword>
<feature type="domain" description="Galactokinase N-terminal" evidence="3">
    <location>
        <begin position="17"/>
        <end position="66"/>
    </location>
</feature>
<dbReference type="InterPro" id="IPR020568">
    <property type="entry name" value="Ribosomal_Su5_D2-typ_SF"/>
</dbReference>